<sequence>MHISTVDKFDNIEYLASGTAQQQRSYQVLCKSRIFDLLSKFDPLLVGTIPLNIDVPGSDLDIICQADDLEDFQRLVVSSFSACRMFSTTSVLIRAEPTILANFYLEDLAIELFAQRVPVKKQYGYRHMMKEYEILTNRGQEFREKVIALKASGIKTEPAFAQLLDIKGDPYEELLVYEDL</sequence>
<proteinExistence type="predicted"/>
<keyword evidence="2" id="KW-1185">Reference proteome</keyword>
<reference evidence="1 2" key="1">
    <citation type="submission" date="2023-02" db="EMBL/GenBank/DDBJ databases">
        <title>Genome sequence of Sphingobacterium sp. KACC 22765.</title>
        <authorList>
            <person name="Kim S."/>
            <person name="Heo J."/>
            <person name="Kwon S.-W."/>
        </authorList>
    </citation>
    <scope>NUCLEOTIDE SEQUENCE [LARGE SCALE GENOMIC DNA]</scope>
    <source>
        <strain evidence="1 2">KACC 22765</strain>
    </source>
</reference>
<dbReference type="Pfam" id="PF14091">
    <property type="entry name" value="DUF4269"/>
    <property type="match status" value="1"/>
</dbReference>
<protein>
    <submittedName>
        <fullName evidence="1">DUF4269 domain-containing protein</fullName>
    </submittedName>
</protein>
<dbReference type="Proteomes" id="UP001221558">
    <property type="component" value="Chromosome"/>
</dbReference>
<name>A0ABY7WQ25_9SPHI</name>
<accession>A0ABY7WQ25</accession>
<dbReference type="RefSeq" id="WP_274269531.1">
    <property type="nucleotide sequence ID" value="NZ_CP117880.1"/>
</dbReference>
<evidence type="ECO:0000313" key="2">
    <source>
        <dbReference type="Proteomes" id="UP001221558"/>
    </source>
</evidence>
<dbReference type="InterPro" id="IPR025365">
    <property type="entry name" value="DUF4269"/>
</dbReference>
<dbReference type="EMBL" id="CP117880">
    <property type="protein sequence ID" value="WDF70827.1"/>
    <property type="molecule type" value="Genomic_DNA"/>
</dbReference>
<gene>
    <name evidence="1" type="ORF">PQ465_05345</name>
</gene>
<organism evidence="1 2">
    <name type="scientific">Sphingobacterium oryzagri</name>
    <dbReference type="NCBI Taxonomy" id="3025669"/>
    <lineage>
        <taxon>Bacteria</taxon>
        <taxon>Pseudomonadati</taxon>
        <taxon>Bacteroidota</taxon>
        <taxon>Sphingobacteriia</taxon>
        <taxon>Sphingobacteriales</taxon>
        <taxon>Sphingobacteriaceae</taxon>
        <taxon>Sphingobacterium</taxon>
    </lineage>
</organism>
<evidence type="ECO:0000313" key="1">
    <source>
        <dbReference type="EMBL" id="WDF70827.1"/>
    </source>
</evidence>